<keyword evidence="2" id="KW-0812">Transmembrane</keyword>
<feature type="region of interest" description="Disordered" evidence="1">
    <location>
        <begin position="359"/>
        <end position="386"/>
    </location>
</feature>
<dbReference type="Proteomes" id="UP001151760">
    <property type="component" value="Unassembled WGS sequence"/>
</dbReference>
<feature type="compositionally biased region" description="Basic and acidic residues" evidence="1">
    <location>
        <begin position="835"/>
        <end position="882"/>
    </location>
</feature>
<evidence type="ECO:0000313" key="3">
    <source>
        <dbReference type="EMBL" id="GJT57929.1"/>
    </source>
</evidence>
<feature type="compositionally biased region" description="Low complexity" evidence="1">
    <location>
        <begin position="513"/>
        <end position="528"/>
    </location>
</feature>
<feature type="region of interest" description="Disordered" evidence="1">
    <location>
        <begin position="780"/>
        <end position="814"/>
    </location>
</feature>
<evidence type="ECO:0000256" key="2">
    <source>
        <dbReference type="SAM" id="Phobius"/>
    </source>
</evidence>
<feature type="compositionally biased region" description="Polar residues" evidence="1">
    <location>
        <begin position="258"/>
        <end position="279"/>
    </location>
</feature>
<gene>
    <name evidence="3" type="ORF">Tco_0992983</name>
</gene>
<feature type="region of interest" description="Disordered" evidence="1">
    <location>
        <begin position="513"/>
        <end position="533"/>
    </location>
</feature>
<dbReference type="EMBL" id="BQNB010016973">
    <property type="protein sequence ID" value="GJT57929.1"/>
    <property type="molecule type" value="Genomic_DNA"/>
</dbReference>
<feature type="region of interest" description="Disordered" evidence="1">
    <location>
        <begin position="258"/>
        <end position="316"/>
    </location>
</feature>
<evidence type="ECO:0000256" key="1">
    <source>
        <dbReference type="SAM" id="MobiDB-lite"/>
    </source>
</evidence>
<proteinExistence type="predicted"/>
<keyword evidence="4" id="KW-1185">Reference proteome</keyword>
<keyword evidence="2" id="KW-1133">Transmembrane helix</keyword>
<reference evidence="3" key="2">
    <citation type="submission" date="2022-01" db="EMBL/GenBank/DDBJ databases">
        <authorList>
            <person name="Yamashiro T."/>
            <person name="Shiraishi A."/>
            <person name="Satake H."/>
            <person name="Nakayama K."/>
        </authorList>
    </citation>
    <scope>NUCLEOTIDE SEQUENCE</scope>
</reference>
<feature type="transmembrane region" description="Helical" evidence="2">
    <location>
        <begin position="1020"/>
        <end position="1046"/>
    </location>
</feature>
<keyword evidence="2" id="KW-0472">Membrane</keyword>
<reference evidence="3" key="1">
    <citation type="journal article" date="2022" name="Int. J. Mol. Sci.">
        <title>Draft Genome of Tanacetum Coccineum: Genomic Comparison of Closely Related Tanacetum-Family Plants.</title>
        <authorList>
            <person name="Yamashiro T."/>
            <person name="Shiraishi A."/>
            <person name="Nakayama K."/>
            <person name="Satake H."/>
        </authorList>
    </citation>
    <scope>NUCLEOTIDE SEQUENCE</scope>
</reference>
<evidence type="ECO:0000313" key="4">
    <source>
        <dbReference type="Proteomes" id="UP001151760"/>
    </source>
</evidence>
<accession>A0ABQ5F457</accession>
<feature type="region of interest" description="Disordered" evidence="1">
    <location>
        <begin position="829"/>
        <end position="882"/>
    </location>
</feature>
<organism evidence="3 4">
    <name type="scientific">Tanacetum coccineum</name>
    <dbReference type="NCBI Taxonomy" id="301880"/>
    <lineage>
        <taxon>Eukaryota</taxon>
        <taxon>Viridiplantae</taxon>
        <taxon>Streptophyta</taxon>
        <taxon>Embryophyta</taxon>
        <taxon>Tracheophyta</taxon>
        <taxon>Spermatophyta</taxon>
        <taxon>Magnoliopsida</taxon>
        <taxon>eudicotyledons</taxon>
        <taxon>Gunneridae</taxon>
        <taxon>Pentapetalae</taxon>
        <taxon>asterids</taxon>
        <taxon>campanulids</taxon>
        <taxon>Asterales</taxon>
        <taxon>Asteraceae</taxon>
        <taxon>Asteroideae</taxon>
        <taxon>Anthemideae</taxon>
        <taxon>Anthemidinae</taxon>
        <taxon>Tanacetum</taxon>
    </lineage>
</organism>
<sequence length="1072" mass="121082">MAQHVIPAAQLVPQYKPIGRCNNYTVLQSIPCSPECKIVGLILLDHCLSHALTATADVPAVYLQQFWRTVSKVPDTEDTIKFMLDTQQFIYTVDMFRDTLHLPVETPENPFVAPANIHTIEAFMNRVGYKGVVDKVVAFFTKNLAQPWQTMFKGIFMNNVFQKKEAIQYPYFIKLIVVDLMKKLPNITKRLKEDYHCIKDDVPLFSVYTTGNVLVRGMLILDAFLTAEIRETDDFKEYETVFMKVDVLMNQPQLVVSTQGTHRITPSTHRSPTVSASSPETKKRKQTAGESSSRRITIKRKKQSTPSIPPPGDDRERDAIAKATLLSLTLHKTALLAEAQEKIAKVQEKLDEEEIDKLVDGDDDDKSSTSAFTDFVLNDDGDDTGSKLELGSHKEHPEHMFDDGEQENNEAIEKEKEVVEIVKETNVDDEMNKKDKEVEKEKEVVEIVKETNVDDTSAKKNEEDVTEKEVVDMLGSQEIRKEQMQTPIPSPIRSPRNDLSLDKTISEELVDTVTPTTATSSKTPSTTTRQKKSFTLKTRRLPGSIAGMCRQRGLIRSHIKTKFITREFFVDKIKEVIQHCDKIVPELTVTKTNEILKKEMPRLVKLAVNKDREISPVDISGMVSKEFAAHGPKLIEALFQKHMQNTTLNIYPKTKSSTATTSSANHLGQVDQYDGVLGKLKFVSKGEDEQMYGMLVLDVMMNDAIKNCDAYLLYIALSSKMSSTGGQWQTARVQRGEEVSRSRWALQLESSISLIEVEVGRRTQNWCKEYSYNRLSFKEAASDDESDETDTYKEEENLSKAANDASNRRTSPPRACKIIESNNIVQGQVKGVGSKLEKDDNQEKAAHEAKDDKEMKEAEHAVKEKTHDEENAKEQEKVVHEEGDTKMKDVEHEENEKIEKEKGDEDKIEEETAYDEHARFRHVQDEHTEEEHVADDQAGVIILKSQPEKSEAPPTSSSLILSSAEYVIRALSSRLMMQQLRLMRSCEEHPIPFRSIAVEMEILRFPRFWAVSSKMSLSSALIAIVALLIVVVVAVVVVVVVVVGILQAAFLQSMVRWQPLVKLLHLGGQGPS</sequence>
<name>A0ABQ5F457_9ASTR</name>
<comment type="caution">
    <text evidence="3">The sequence shown here is derived from an EMBL/GenBank/DDBJ whole genome shotgun (WGS) entry which is preliminary data.</text>
</comment>
<protein>
    <submittedName>
        <fullName evidence="3">Uncharacterized protein</fullName>
    </submittedName>
</protein>